<dbReference type="Proteomes" id="UP000242519">
    <property type="component" value="Unassembled WGS sequence"/>
</dbReference>
<dbReference type="AlphaFoldDB" id="A0A218Z3X7"/>
<evidence type="ECO:0000313" key="2">
    <source>
        <dbReference type="EMBL" id="OWP02769.1"/>
    </source>
</evidence>
<keyword evidence="3" id="KW-1185">Reference proteome</keyword>
<dbReference type="InterPro" id="IPR012334">
    <property type="entry name" value="Pectin_lyas_fold"/>
</dbReference>
<comment type="caution">
    <text evidence="2">The sequence shown here is derived from an EMBL/GenBank/DDBJ whole genome shotgun (WGS) entry which is preliminary data.</text>
</comment>
<organism evidence="2 3">
    <name type="scientific">Diplocarpon coronariae</name>
    <dbReference type="NCBI Taxonomy" id="2795749"/>
    <lineage>
        <taxon>Eukaryota</taxon>
        <taxon>Fungi</taxon>
        <taxon>Dikarya</taxon>
        <taxon>Ascomycota</taxon>
        <taxon>Pezizomycotina</taxon>
        <taxon>Leotiomycetes</taxon>
        <taxon>Helotiales</taxon>
        <taxon>Drepanopezizaceae</taxon>
        <taxon>Diplocarpon</taxon>
    </lineage>
</organism>
<feature type="chain" id="PRO_5012194519" evidence="1">
    <location>
        <begin position="20"/>
        <end position="354"/>
    </location>
</feature>
<protein>
    <submittedName>
        <fullName evidence="2">Ricin B lectin</fullName>
    </submittedName>
</protein>
<dbReference type="Gene3D" id="2.160.20.10">
    <property type="entry name" value="Single-stranded right-handed beta-helix, Pectin lyase-like"/>
    <property type="match status" value="1"/>
</dbReference>
<reference evidence="2 3" key="1">
    <citation type="submission" date="2017-04" db="EMBL/GenBank/DDBJ databases">
        <title>Draft genome sequence of Marssonina coronaria NL1: causal agent of apple blotch.</title>
        <authorList>
            <person name="Cheng Q."/>
        </authorList>
    </citation>
    <scope>NUCLEOTIDE SEQUENCE [LARGE SCALE GENOMIC DNA]</scope>
    <source>
        <strain evidence="2 3">NL1</strain>
    </source>
</reference>
<accession>A0A218Z3X7</accession>
<dbReference type="InParanoid" id="A0A218Z3X7"/>
<dbReference type="OrthoDB" id="5576103at2759"/>
<dbReference type="InterPro" id="IPR011050">
    <property type="entry name" value="Pectin_lyase_fold/virulence"/>
</dbReference>
<gene>
    <name evidence="2" type="ORF">B2J93_2528</name>
</gene>
<evidence type="ECO:0000256" key="1">
    <source>
        <dbReference type="SAM" id="SignalP"/>
    </source>
</evidence>
<dbReference type="SUPFAM" id="SSF51126">
    <property type="entry name" value="Pectin lyase-like"/>
    <property type="match status" value="1"/>
</dbReference>
<keyword evidence="1" id="KW-0732">Signal</keyword>
<proteinExistence type="predicted"/>
<name>A0A218Z3X7_9HELO</name>
<evidence type="ECO:0000313" key="3">
    <source>
        <dbReference type="Proteomes" id="UP000242519"/>
    </source>
</evidence>
<feature type="signal peptide" evidence="1">
    <location>
        <begin position="1"/>
        <end position="19"/>
    </location>
</feature>
<dbReference type="EMBL" id="MZNU01000211">
    <property type="protein sequence ID" value="OWP02769.1"/>
    <property type="molecule type" value="Genomic_DNA"/>
</dbReference>
<sequence>MAKVSILSAIFAVISVTSAQCGSGQPQAIVDGAGSSYTATKGGAGVYSGPSYFEAINAALTAIGDGERVVVLASGNIGPSTIRVTSGKTFEVCGTITAEARVNRGAIEAYDATNVKIPYLKLAGSPVHGMRFYGVTGLALGQIEMNLKSGLGIRFERDKAPNKDVSMDVINVTGASSHAVETWNIDGLTINSVIAKNVGECGLLLQTTTNANVKTVDCDNAGANTGYACLRFANKNGARGGSDYTTNVIIDSVKAIGGGRGLFCVSQSGGAEIGNVDFTNTGSNAVLIENCYNINIVKGTVKGGGQVRLSGRAEFPGNSDISINLKVDGTDVMERPCGTNIKWAIAGSAKQAIC</sequence>